<evidence type="ECO:0000313" key="4">
    <source>
        <dbReference type="WBParaSite" id="SBAD_0000981601-mRNA-1"/>
    </source>
</evidence>
<dbReference type="EMBL" id="UZAM01012758">
    <property type="protein sequence ID" value="VDP23335.1"/>
    <property type="molecule type" value="Genomic_DNA"/>
</dbReference>
<dbReference type="WBParaSite" id="SBAD_0000981601-mRNA-1">
    <property type="protein sequence ID" value="SBAD_0000981601-mRNA-1"/>
    <property type="gene ID" value="SBAD_0000981601"/>
</dbReference>
<sequence length="107" mass="12177">MVSEEVFRKLYIERKLGDVMKYEEDIEAAKRGQHVEVYYPVVTGLKDDLTGAKSDDEDLGSHGSEDTQSCCSSDDPATEKRSREKKENTSAFMRQRDESPNTKKVIL</sequence>
<evidence type="ECO:0000313" key="3">
    <source>
        <dbReference type="Proteomes" id="UP000270296"/>
    </source>
</evidence>
<name>A0A183J0S2_9BILA</name>
<accession>A0A183J0S2</accession>
<organism evidence="4">
    <name type="scientific">Soboliphyme baturini</name>
    <dbReference type="NCBI Taxonomy" id="241478"/>
    <lineage>
        <taxon>Eukaryota</taxon>
        <taxon>Metazoa</taxon>
        <taxon>Ecdysozoa</taxon>
        <taxon>Nematoda</taxon>
        <taxon>Enoplea</taxon>
        <taxon>Dorylaimia</taxon>
        <taxon>Dioctophymatida</taxon>
        <taxon>Dioctophymatoidea</taxon>
        <taxon>Soboliphymatidae</taxon>
        <taxon>Soboliphyme</taxon>
    </lineage>
</organism>
<keyword evidence="3" id="KW-1185">Reference proteome</keyword>
<reference evidence="2 3" key="2">
    <citation type="submission" date="2018-11" db="EMBL/GenBank/DDBJ databases">
        <authorList>
            <consortium name="Pathogen Informatics"/>
        </authorList>
    </citation>
    <scope>NUCLEOTIDE SEQUENCE [LARGE SCALE GENOMIC DNA]</scope>
</reference>
<gene>
    <name evidence="2" type="ORF">SBAD_LOCUS9472</name>
</gene>
<evidence type="ECO:0000256" key="1">
    <source>
        <dbReference type="SAM" id="MobiDB-lite"/>
    </source>
</evidence>
<dbReference type="Proteomes" id="UP000270296">
    <property type="component" value="Unassembled WGS sequence"/>
</dbReference>
<dbReference type="AlphaFoldDB" id="A0A183J0S2"/>
<feature type="region of interest" description="Disordered" evidence="1">
    <location>
        <begin position="49"/>
        <end position="107"/>
    </location>
</feature>
<reference evidence="4" key="1">
    <citation type="submission" date="2016-06" db="UniProtKB">
        <authorList>
            <consortium name="WormBaseParasite"/>
        </authorList>
    </citation>
    <scope>IDENTIFICATION</scope>
</reference>
<feature type="compositionally biased region" description="Basic and acidic residues" evidence="1">
    <location>
        <begin position="49"/>
        <end position="65"/>
    </location>
</feature>
<proteinExistence type="predicted"/>
<evidence type="ECO:0000313" key="2">
    <source>
        <dbReference type="EMBL" id="VDP23335.1"/>
    </source>
</evidence>
<feature type="compositionally biased region" description="Basic and acidic residues" evidence="1">
    <location>
        <begin position="77"/>
        <end position="101"/>
    </location>
</feature>
<protein>
    <submittedName>
        <fullName evidence="4">DUF4604 domain-containing protein</fullName>
    </submittedName>
</protein>